<dbReference type="Proteomes" id="UP000077856">
    <property type="component" value="Plasmid pBO1"/>
</dbReference>
<accession>A0A160MI86</accession>
<dbReference type="GO" id="GO:0050660">
    <property type="term" value="F:flavin adenine dinucleotide binding"/>
    <property type="evidence" value="ECO:0007669"/>
    <property type="project" value="InterPro"/>
</dbReference>
<dbReference type="PANTHER" id="PTHR43539:SF78">
    <property type="entry name" value="FLAVIN-CONTAINING MONOOXYGENASE"/>
    <property type="match status" value="1"/>
</dbReference>
<dbReference type="SUPFAM" id="SSF51905">
    <property type="entry name" value="FAD/NAD(P)-binding domain"/>
    <property type="match status" value="2"/>
</dbReference>
<organism evidence="2 3">
    <name type="scientific">Cytobacillus oceanisediminis 2691</name>
    <dbReference type="NCBI Taxonomy" id="1196031"/>
    <lineage>
        <taxon>Bacteria</taxon>
        <taxon>Bacillati</taxon>
        <taxon>Bacillota</taxon>
        <taxon>Bacilli</taxon>
        <taxon>Bacillales</taxon>
        <taxon>Bacillaceae</taxon>
        <taxon>Cytobacillus</taxon>
    </lineage>
</organism>
<dbReference type="GO" id="GO:0050661">
    <property type="term" value="F:NADP binding"/>
    <property type="evidence" value="ECO:0007669"/>
    <property type="project" value="InterPro"/>
</dbReference>
<dbReference type="InterPro" id="IPR036188">
    <property type="entry name" value="FAD/NAD-bd_sf"/>
</dbReference>
<dbReference type="PRINTS" id="PR00469">
    <property type="entry name" value="PNDRDTASEII"/>
</dbReference>
<proteinExistence type="predicted"/>
<gene>
    <name evidence="2" type="ORF">A361_27255</name>
</gene>
<dbReference type="EMBL" id="CP015507">
    <property type="protein sequence ID" value="AND42883.1"/>
    <property type="molecule type" value="Genomic_DNA"/>
</dbReference>
<evidence type="ECO:0000256" key="1">
    <source>
        <dbReference type="ARBA" id="ARBA00023002"/>
    </source>
</evidence>
<dbReference type="InterPro" id="IPR000960">
    <property type="entry name" value="Flavin_mOase"/>
</dbReference>
<dbReference type="PANTHER" id="PTHR43539">
    <property type="entry name" value="FLAVIN-BINDING MONOOXYGENASE-LIKE PROTEIN (AFU_ORTHOLOGUE AFUA_4G09220)"/>
    <property type="match status" value="1"/>
</dbReference>
<keyword evidence="1" id="KW-0560">Oxidoreductase</keyword>
<dbReference type="AlphaFoldDB" id="A0A160MI86"/>
<keyword evidence="2" id="KW-0503">Monooxygenase</keyword>
<sequence length="355" mass="40058">MSKVWEAIVIGGGQAGLASGYYLEKEGLDYLILEANEQATGSWPNYYDSLKLFSPARFSSLPGMKFPGDPDHYPSKMEVIDYLMDYKKHFNLSVMANQRVVSVKSKAQVFEVLTESGETFHARTIINATGSFNNPFIPFIKGQETFQGRIIHSSDYRNPDPFINHRVLVVGSRNSAVQIAIELAEVSKTTLAVRKPVQLIRQRFLGQDLHFWIRAIGIDTFPFWRFGKKPLISSSVANLNNYEERLASGKPNQQPMFISFYDNGVIWPDGKKEQVDTVIYATGFRYNLDYLSDLGALDNEGKPMEIAGISTSVPGLYYVGLEGQRSFASATLRGVGPDSRFIVRKLRRHLKNNRY</sequence>
<dbReference type="PIRSF" id="PIRSF000332">
    <property type="entry name" value="FMO"/>
    <property type="match status" value="1"/>
</dbReference>
<reference evidence="2 3" key="1">
    <citation type="submission" date="2016-04" db="EMBL/GenBank/DDBJ databases">
        <title>Complete genome sequence of Bacillus oceanisediminis strain 2691.</title>
        <authorList>
            <person name="Jeong H."/>
            <person name="Kim H.J."/>
            <person name="Lee D.-W."/>
        </authorList>
    </citation>
    <scope>NUCLEOTIDE SEQUENCE [LARGE SCALE GENOMIC DNA]</scope>
    <source>
        <strain evidence="2 3">2691</strain>
        <plasmid evidence="3">pbo1</plasmid>
    </source>
</reference>
<name>A0A160MI86_9BACI</name>
<evidence type="ECO:0000313" key="2">
    <source>
        <dbReference type="EMBL" id="AND42883.1"/>
    </source>
</evidence>
<dbReference type="RefSeq" id="WP_019381037.1">
    <property type="nucleotide sequence ID" value="NZ_CP015507.1"/>
</dbReference>
<dbReference type="InterPro" id="IPR050982">
    <property type="entry name" value="Auxin_biosynth/cation_transpt"/>
</dbReference>
<protein>
    <submittedName>
        <fullName evidence="2">Monooxygenase</fullName>
    </submittedName>
</protein>
<geneLocation type="plasmid" evidence="3">
    <name>pbo1</name>
</geneLocation>
<dbReference type="eggNOG" id="COG2072">
    <property type="taxonomic scope" value="Bacteria"/>
</dbReference>
<evidence type="ECO:0000313" key="3">
    <source>
        <dbReference type="Proteomes" id="UP000077856"/>
    </source>
</evidence>
<dbReference type="GO" id="GO:0004497">
    <property type="term" value="F:monooxygenase activity"/>
    <property type="evidence" value="ECO:0007669"/>
    <property type="project" value="UniProtKB-KW"/>
</dbReference>
<dbReference type="Pfam" id="PF13738">
    <property type="entry name" value="Pyr_redox_3"/>
    <property type="match status" value="1"/>
</dbReference>
<dbReference type="Gene3D" id="3.50.50.60">
    <property type="entry name" value="FAD/NAD(P)-binding domain"/>
    <property type="match status" value="1"/>
</dbReference>
<dbReference type="PRINTS" id="PR00368">
    <property type="entry name" value="FADPNR"/>
</dbReference>
<keyword evidence="2" id="KW-0614">Plasmid</keyword>
<dbReference type="KEGG" id="bon:A361_27255"/>